<gene>
    <name evidence="1" type="ORF">GWK47_040557</name>
</gene>
<comment type="caution">
    <text evidence="1">The sequence shown here is derived from an EMBL/GenBank/DDBJ whole genome shotgun (WGS) entry which is preliminary data.</text>
</comment>
<evidence type="ECO:0000313" key="2">
    <source>
        <dbReference type="Proteomes" id="UP000770661"/>
    </source>
</evidence>
<dbReference type="EMBL" id="JACEEZ010006917">
    <property type="protein sequence ID" value="KAG0724440.1"/>
    <property type="molecule type" value="Genomic_DNA"/>
</dbReference>
<protein>
    <submittedName>
        <fullName evidence="1">Uncharacterized protein</fullName>
    </submittedName>
</protein>
<organism evidence="1 2">
    <name type="scientific">Chionoecetes opilio</name>
    <name type="common">Atlantic snow crab</name>
    <name type="synonym">Cancer opilio</name>
    <dbReference type="NCBI Taxonomy" id="41210"/>
    <lineage>
        <taxon>Eukaryota</taxon>
        <taxon>Metazoa</taxon>
        <taxon>Ecdysozoa</taxon>
        <taxon>Arthropoda</taxon>
        <taxon>Crustacea</taxon>
        <taxon>Multicrustacea</taxon>
        <taxon>Malacostraca</taxon>
        <taxon>Eumalacostraca</taxon>
        <taxon>Eucarida</taxon>
        <taxon>Decapoda</taxon>
        <taxon>Pleocyemata</taxon>
        <taxon>Brachyura</taxon>
        <taxon>Eubrachyura</taxon>
        <taxon>Majoidea</taxon>
        <taxon>Majidae</taxon>
        <taxon>Chionoecetes</taxon>
    </lineage>
</organism>
<name>A0A8J5D0V0_CHIOP</name>
<keyword evidence="2" id="KW-1185">Reference proteome</keyword>
<proteinExistence type="predicted"/>
<dbReference type="Proteomes" id="UP000770661">
    <property type="component" value="Unassembled WGS sequence"/>
</dbReference>
<sequence length="121" mass="12962">MVRSVKRPEVWLRSSPRLVVVGAGSATLRDQDVPATLPAPVVIPLGPHCFCFSEPPWGNQGAPYFAPGGREVLLYETMTSLHTTYPCGLSSGPLGNHWVLGPGTSGVLRAEVQLYATTTPY</sequence>
<dbReference type="AlphaFoldDB" id="A0A8J5D0V0"/>
<evidence type="ECO:0000313" key="1">
    <source>
        <dbReference type="EMBL" id="KAG0724440.1"/>
    </source>
</evidence>
<accession>A0A8J5D0V0</accession>
<reference evidence="1" key="1">
    <citation type="submission" date="2020-07" db="EMBL/GenBank/DDBJ databases">
        <title>The High-quality genome of the commercially important snow crab, Chionoecetes opilio.</title>
        <authorList>
            <person name="Jeong J.-H."/>
            <person name="Ryu S."/>
        </authorList>
    </citation>
    <scope>NUCLEOTIDE SEQUENCE</scope>
    <source>
        <strain evidence="1">MADBK_172401_WGS</strain>
        <tissue evidence="1">Digestive gland</tissue>
    </source>
</reference>